<protein>
    <recommendedName>
        <fullName evidence="4">DUF4871 domain-containing protein</fullName>
    </recommendedName>
</protein>
<proteinExistence type="predicted"/>
<accession>A0ABP5U706</accession>
<sequence>MRLLPIVLVPLLALAGCTEAASPAPVRSGCGSPVDSGELPEWARGGFTGSSAVPHVLGDRGEIVAVLFGQPLTADRADGMANKVLWAAKADAAPGDLVIDATLDGGGETARRTVAGGPGPSILDLPRAGCWRLRLDWPGHHDTLDLSYR</sequence>
<evidence type="ECO:0000256" key="1">
    <source>
        <dbReference type="SAM" id="SignalP"/>
    </source>
</evidence>
<dbReference type="RefSeq" id="WP_344617169.1">
    <property type="nucleotide sequence ID" value="NZ_BAAARV010000071.1"/>
</dbReference>
<evidence type="ECO:0008006" key="4">
    <source>
        <dbReference type="Google" id="ProtNLM"/>
    </source>
</evidence>
<feature type="chain" id="PRO_5046925716" description="DUF4871 domain-containing protein" evidence="1">
    <location>
        <begin position="21"/>
        <end position="149"/>
    </location>
</feature>
<organism evidence="2 3">
    <name type="scientific">Dactylosporangium salmoneum</name>
    <dbReference type="NCBI Taxonomy" id="53361"/>
    <lineage>
        <taxon>Bacteria</taxon>
        <taxon>Bacillati</taxon>
        <taxon>Actinomycetota</taxon>
        <taxon>Actinomycetes</taxon>
        <taxon>Micromonosporales</taxon>
        <taxon>Micromonosporaceae</taxon>
        <taxon>Dactylosporangium</taxon>
    </lineage>
</organism>
<evidence type="ECO:0000313" key="2">
    <source>
        <dbReference type="EMBL" id="GAA2371511.1"/>
    </source>
</evidence>
<evidence type="ECO:0000313" key="3">
    <source>
        <dbReference type="Proteomes" id="UP001501444"/>
    </source>
</evidence>
<gene>
    <name evidence="2" type="ORF">GCM10010170_073020</name>
</gene>
<dbReference type="PROSITE" id="PS51257">
    <property type="entry name" value="PROKAR_LIPOPROTEIN"/>
    <property type="match status" value="1"/>
</dbReference>
<comment type="caution">
    <text evidence="2">The sequence shown here is derived from an EMBL/GenBank/DDBJ whole genome shotgun (WGS) entry which is preliminary data.</text>
</comment>
<keyword evidence="3" id="KW-1185">Reference proteome</keyword>
<feature type="signal peptide" evidence="1">
    <location>
        <begin position="1"/>
        <end position="20"/>
    </location>
</feature>
<reference evidence="3" key="1">
    <citation type="journal article" date="2019" name="Int. J. Syst. Evol. Microbiol.">
        <title>The Global Catalogue of Microorganisms (GCM) 10K type strain sequencing project: providing services to taxonomists for standard genome sequencing and annotation.</title>
        <authorList>
            <consortium name="The Broad Institute Genomics Platform"/>
            <consortium name="The Broad Institute Genome Sequencing Center for Infectious Disease"/>
            <person name="Wu L."/>
            <person name="Ma J."/>
        </authorList>
    </citation>
    <scope>NUCLEOTIDE SEQUENCE [LARGE SCALE GENOMIC DNA]</scope>
    <source>
        <strain evidence="3">JCM 3272</strain>
    </source>
</reference>
<name>A0ABP5U706_9ACTN</name>
<dbReference type="EMBL" id="BAAARV010000071">
    <property type="protein sequence ID" value="GAA2371511.1"/>
    <property type="molecule type" value="Genomic_DNA"/>
</dbReference>
<keyword evidence="1" id="KW-0732">Signal</keyword>
<dbReference type="Proteomes" id="UP001501444">
    <property type="component" value="Unassembled WGS sequence"/>
</dbReference>